<reference evidence="1 2" key="1">
    <citation type="submission" date="2021-06" db="EMBL/GenBank/DDBJ databases">
        <title>Caerostris darwini draft genome.</title>
        <authorList>
            <person name="Kono N."/>
            <person name="Arakawa K."/>
        </authorList>
    </citation>
    <scope>NUCLEOTIDE SEQUENCE [LARGE SCALE GENOMIC DNA]</scope>
</reference>
<proteinExistence type="predicted"/>
<keyword evidence="2" id="KW-1185">Reference proteome</keyword>
<dbReference type="Proteomes" id="UP001054837">
    <property type="component" value="Unassembled WGS sequence"/>
</dbReference>
<accession>A0AAV4NCJ4</accession>
<name>A0AAV4NCJ4_9ARAC</name>
<dbReference type="AlphaFoldDB" id="A0AAV4NCJ4"/>
<evidence type="ECO:0000313" key="1">
    <source>
        <dbReference type="EMBL" id="GIX81530.1"/>
    </source>
</evidence>
<organism evidence="1 2">
    <name type="scientific">Caerostris darwini</name>
    <dbReference type="NCBI Taxonomy" id="1538125"/>
    <lineage>
        <taxon>Eukaryota</taxon>
        <taxon>Metazoa</taxon>
        <taxon>Ecdysozoa</taxon>
        <taxon>Arthropoda</taxon>
        <taxon>Chelicerata</taxon>
        <taxon>Arachnida</taxon>
        <taxon>Araneae</taxon>
        <taxon>Araneomorphae</taxon>
        <taxon>Entelegynae</taxon>
        <taxon>Araneoidea</taxon>
        <taxon>Araneidae</taxon>
        <taxon>Caerostris</taxon>
    </lineage>
</organism>
<evidence type="ECO:0000313" key="2">
    <source>
        <dbReference type="Proteomes" id="UP001054837"/>
    </source>
</evidence>
<sequence>MAICVALLQLAPRFLYSKVVLLSDSSAAISYRHSKLFLECRALLERLMVEGRHIVLQWIPGQCGILGVEAASMREGKKKKIRPKAQCALPLWVWGNDGFGLCLELLLEVLQSREKG</sequence>
<dbReference type="EMBL" id="BPLQ01001402">
    <property type="protein sequence ID" value="GIX81530.1"/>
    <property type="molecule type" value="Genomic_DNA"/>
</dbReference>
<evidence type="ECO:0008006" key="3">
    <source>
        <dbReference type="Google" id="ProtNLM"/>
    </source>
</evidence>
<comment type="caution">
    <text evidence="1">The sequence shown here is derived from an EMBL/GenBank/DDBJ whole genome shotgun (WGS) entry which is preliminary data.</text>
</comment>
<protein>
    <recommendedName>
        <fullName evidence="3">RNase H type-1 domain-containing protein</fullName>
    </recommendedName>
</protein>
<gene>
    <name evidence="1" type="ORF">CDAR_224911</name>
</gene>